<dbReference type="InterPro" id="IPR016181">
    <property type="entry name" value="Acyl_CoA_acyltransferase"/>
</dbReference>
<protein>
    <submittedName>
        <fullName evidence="2">GNAT family N-acetyltransferase</fullName>
    </submittedName>
</protein>
<name>A0ABW9ZN66_9HYPH</name>
<evidence type="ECO:0000259" key="1">
    <source>
        <dbReference type="PROSITE" id="PS51186"/>
    </source>
</evidence>
<dbReference type="InterPro" id="IPR000182">
    <property type="entry name" value="GNAT_dom"/>
</dbReference>
<dbReference type="Gene3D" id="3.40.630.30">
    <property type="match status" value="1"/>
</dbReference>
<comment type="caution">
    <text evidence="2">The sequence shown here is derived from an EMBL/GenBank/DDBJ whole genome shotgun (WGS) entry which is preliminary data.</text>
</comment>
<dbReference type="PROSITE" id="PS51186">
    <property type="entry name" value="GNAT"/>
    <property type="match status" value="1"/>
</dbReference>
<accession>A0ABW9ZN66</accession>
<dbReference type="EMBL" id="JAABLP010000003">
    <property type="protein sequence ID" value="NBN64454.1"/>
    <property type="molecule type" value="Genomic_DNA"/>
</dbReference>
<dbReference type="Proteomes" id="UP000541347">
    <property type="component" value="Unassembled WGS sequence"/>
</dbReference>
<keyword evidence="3" id="KW-1185">Reference proteome</keyword>
<evidence type="ECO:0000313" key="3">
    <source>
        <dbReference type="Proteomes" id="UP000541347"/>
    </source>
</evidence>
<organism evidence="2 3">
    <name type="scientific">Pannonibacter tanglangensis</name>
    <dbReference type="NCBI Taxonomy" id="2750084"/>
    <lineage>
        <taxon>Bacteria</taxon>
        <taxon>Pseudomonadati</taxon>
        <taxon>Pseudomonadota</taxon>
        <taxon>Alphaproteobacteria</taxon>
        <taxon>Hyphomicrobiales</taxon>
        <taxon>Stappiaceae</taxon>
        <taxon>Pannonibacter</taxon>
    </lineage>
</organism>
<reference evidence="2 3" key="1">
    <citation type="submission" date="2020-01" db="EMBL/GenBank/DDBJ databases">
        <authorList>
            <person name="Peng S.Y."/>
            <person name="Li J."/>
            <person name="Wang M."/>
            <person name="Wang L."/>
            <person name="Wang C.Q."/>
            <person name="Wang J.R."/>
        </authorList>
    </citation>
    <scope>NUCLEOTIDE SEQUENCE [LARGE SCALE GENOMIC DNA]</scope>
    <source>
        <strain evidence="2 3">XCT-34</strain>
    </source>
</reference>
<proteinExistence type="predicted"/>
<dbReference type="SUPFAM" id="SSF55729">
    <property type="entry name" value="Acyl-CoA N-acyltransferases (Nat)"/>
    <property type="match status" value="1"/>
</dbReference>
<dbReference type="CDD" id="cd04301">
    <property type="entry name" value="NAT_SF"/>
    <property type="match status" value="1"/>
</dbReference>
<sequence>MTRAAGLCLLLGGPGTCDTIIDLSRQFWAEAGESFTRRQEDALRTLMVDASLGRAWLAQYRNEPAGFAVALYRHSIGYGGRVALLDDLYVVEKLRGRGLGRRMLRAITEDLEAFGILQVHALAPRHSAAADLYESEGFLCSRLQLLERPFDQDLPDPT</sequence>
<feature type="domain" description="N-acetyltransferase" evidence="1">
    <location>
        <begin position="7"/>
        <end position="155"/>
    </location>
</feature>
<gene>
    <name evidence="2" type="ORF">GWI71_12235</name>
</gene>
<dbReference type="Pfam" id="PF00583">
    <property type="entry name" value="Acetyltransf_1"/>
    <property type="match status" value="1"/>
</dbReference>
<evidence type="ECO:0000313" key="2">
    <source>
        <dbReference type="EMBL" id="NBN64454.1"/>
    </source>
</evidence>
<dbReference type="RefSeq" id="WP_161676436.1">
    <property type="nucleotide sequence ID" value="NZ_JAABLP010000003.1"/>
</dbReference>